<organism evidence="7 8">
    <name type="scientific">Fusarium heterosporum</name>
    <dbReference type="NCBI Taxonomy" id="42747"/>
    <lineage>
        <taxon>Eukaryota</taxon>
        <taxon>Fungi</taxon>
        <taxon>Dikarya</taxon>
        <taxon>Ascomycota</taxon>
        <taxon>Pezizomycotina</taxon>
        <taxon>Sordariomycetes</taxon>
        <taxon>Hypocreomycetidae</taxon>
        <taxon>Hypocreales</taxon>
        <taxon>Nectriaceae</taxon>
        <taxon>Fusarium</taxon>
        <taxon>Fusarium heterosporum species complex</taxon>
    </lineage>
</organism>
<comment type="similarity">
    <text evidence="2">Belongs to the peroxisomal membrane protein PXMP2/4 family.</text>
</comment>
<evidence type="ECO:0000313" key="7">
    <source>
        <dbReference type="EMBL" id="KAF5668165.1"/>
    </source>
</evidence>
<keyword evidence="4 6" id="KW-1133">Transmembrane helix</keyword>
<evidence type="ECO:0000256" key="3">
    <source>
        <dbReference type="ARBA" id="ARBA00022692"/>
    </source>
</evidence>
<sequence length="401" mass="44771">MWDTFFYRGAFALSLIPGVLGFSTIFRPENALRMIEYPVPSEPQSRKLALALSRLTGVRNVVISGLLVNNALSGDKRVMGFGLIGAVFLLLGDGFVSKSFLGGKEWFHWGYVPVYVGFIGGLLYPEPQYEGGIGVADLTYPDARETLSTSRFDLISEADETNQYRQPNRINLCYSVFVFYQSLVTILTFKMPSPILNATLQAAALSTASNIFAQMIEARQENRPASLDIVQLLRFVTLTLMTAPPNYHWQAFLERQLPAYPAGQGPQLGRLADLEMQDAEVSPELKESYEERMAQINKDRESKFSTRNTLTKWFVDCITAGAIMNTVAFLVIMGLLKGQGGSQIWTNIKTETIPIIVAGYKIWPIASIISFSFIPVHRRIVFLSFIGLIWGIYMSLVASRV</sequence>
<keyword evidence="8" id="KW-1185">Reference proteome</keyword>
<evidence type="ECO:0000256" key="4">
    <source>
        <dbReference type="ARBA" id="ARBA00022989"/>
    </source>
</evidence>
<comment type="subcellular location">
    <subcellularLocation>
        <location evidence="1">Membrane</location>
        <topology evidence="1">Multi-pass membrane protein</topology>
    </subcellularLocation>
</comment>
<feature type="transmembrane region" description="Helical" evidence="6">
    <location>
        <begin position="380"/>
        <end position="398"/>
    </location>
</feature>
<feature type="transmembrane region" description="Helical" evidence="6">
    <location>
        <begin position="78"/>
        <end position="100"/>
    </location>
</feature>
<evidence type="ECO:0000256" key="6">
    <source>
        <dbReference type="SAM" id="Phobius"/>
    </source>
</evidence>
<evidence type="ECO:0000256" key="5">
    <source>
        <dbReference type="ARBA" id="ARBA00023136"/>
    </source>
</evidence>
<proteinExistence type="inferred from homology"/>
<evidence type="ECO:0000313" key="8">
    <source>
        <dbReference type="Proteomes" id="UP000567885"/>
    </source>
</evidence>
<feature type="transmembrane region" description="Helical" evidence="6">
    <location>
        <begin position="6"/>
        <end position="26"/>
    </location>
</feature>
<dbReference type="Proteomes" id="UP000567885">
    <property type="component" value="Unassembled WGS sequence"/>
</dbReference>
<dbReference type="InterPro" id="IPR025363">
    <property type="entry name" value="DUF4267"/>
</dbReference>
<dbReference type="AlphaFoldDB" id="A0A8H5WRC6"/>
<dbReference type="InterPro" id="IPR007248">
    <property type="entry name" value="Mpv17_PMP22"/>
</dbReference>
<feature type="transmembrane region" description="Helical" evidence="6">
    <location>
        <begin position="353"/>
        <end position="373"/>
    </location>
</feature>
<dbReference type="EMBL" id="JAAGWQ010000095">
    <property type="protein sequence ID" value="KAF5668165.1"/>
    <property type="molecule type" value="Genomic_DNA"/>
</dbReference>
<keyword evidence="5 6" id="KW-0472">Membrane</keyword>
<evidence type="ECO:0000256" key="2">
    <source>
        <dbReference type="ARBA" id="ARBA00006824"/>
    </source>
</evidence>
<name>A0A8H5WRC6_FUSHE</name>
<reference evidence="7 8" key="1">
    <citation type="submission" date="2020-05" db="EMBL/GenBank/DDBJ databases">
        <title>Identification and distribution of gene clusters putatively required for synthesis of sphingolipid metabolism inhibitors in phylogenetically diverse species of the filamentous fungus Fusarium.</title>
        <authorList>
            <person name="Kim H.-S."/>
            <person name="Busman M."/>
            <person name="Brown D.W."/>
            <person name="Divon H."/>
            <person name="Uhlig S."/>
            <person name="Proctor R.H."/>
        </authorList>
    </citation>
    <scope>NUCLEOTIDE SEQUENCE [LARGE SCALE GENOMIC DNA]</scope>
    <source>
        <strain evidence="7 8">NRRL 20693</strain>
    </source>
</reference>
<dbReference type="PANTHER" id="PTHR11266">
    <property type="entry name" value="PEROXISOMAL MEMBRANE PROTEIN 2, PXMP2 MPV17"/>
    <property type="match status" value="1"/>
</dbReference>
<accession>A0A8H5WRC6</accession>
<evidence type="ECO:0000256" key="1">
    <source>
        <dbReference type="ARBA" id="ARBA00004141"/>
    </source>
</evidence>
<protein>
    <submittedName>
        <fullName evidence="7">PMP22 family integral membrane protein</fullName>
    </submittedName>
</protein>
<keyword evidence="3 6" id="KW-0812">Transmembrane</keyword>
<feature type="transmembrane region" description="Helical" evidence="6">
    <location>
        <begin position="106"/>
        <end position="124"/>
    </location>
</feature>
<dbReference type="PANTHER" id="PTHR11266:SF80">
    <property type="entry name" value="PEROXISOMAL MEMBRANE PROTEIN 2"/>
    <property type="match status" value="1"/>
</dbReference>
<dbReference type="Pfam" id="PF04117">
    <property type="entry name" value="Mpv17_PMP22"/>
    <property type="match status" value="1"/>
</dbReference>
<feature type="transmembrane region" description="Helical" evidence="6">
    <location>
        <begin position="172"/>
        <end position="189"/>
    </location>
</feature>
<feature type="transmembrane region" description="Helical" evidence="6">
    <location>
        <begin position="195"/>
        <end position="213"/>
    </location>
</feature>
<dbReference type="OrthoDB" id="10267969at2759"/>
<feature type="transmembrane region" description="Helical" evidence="6">
    <location>
        <begin position="313"/>
        <end position="333"/>
    </location>
</feature>
<gene>
    <name evidence="7" type="ORF">FHETE_5431</name>
</gene>
<dbReference type="Pfam" id="PF14087">
    <property type="entry name" value="DUF4267"/>
    <property type="match status" value="1"/>
</dbReference>
<comment type="caution">
    <text evidence="7">The sequence shown here is derived from an EMBL/GenBank/DDBJ whole genome shotgun (WGS) entry which is preliminary data.</text>
</comment>
<dbReference type="GO" id="GO:0005778">
    <property type="term" value="C:peroxisomal membrane"/>
    <property type="evidence" value="ECO:0007669"/>
    <property type="project" value="TreeGrafter"/>
</dbReference>